<dbReference type="GO" id="GO:0006270">
    <property type="term" value="P:DNA replication initiation"/>
    <property type="evidence" value="ECO:0007669"/>
    <property type="project" value="TreeGrafter"/>
</dbReference>
<evidence type="ECO:0000313" key="16">
    <source>
        <dbReference type="EMBL" id="NXE86118.1"/>
    </source>
</evidence>
<feature type="region of interest" description="Disordered" evidence="14">
    <location>
        <begin position="203"/>
        <end position="258"/>
    </location>
</feature>
<gene>
    <name evidence="16" type="primary">Orc1</name>
    <name evidence="16" type="ORF">MENNOV_R10470</name>
</gene>
<evidence type="ECO:0000256" key="14">
    <source>
        <dbReference type="SAM" id="MobiDB-lite"/>
    </source>
</evidence>
<evidence type="ECO:0000313" key="17">
    <source>
        <dbReference type="Proteomes" id="UP000521578"/>
    </source>
</evidence>
<dbReference type="GO" id="GO:0003688">
    <property type="term" value="F:DNA replication origin binding"/>
    <property type="evidence" value="ECO:0007669"/>
    <property type="project" value="TreeGrafter"/>
</dbReference>
<dbReference type="InterPro" id="IPR015163">
    <property type="entry name" value="Cdc6_C"/>
</dbReference>
<comment type="function">
    <text evidence="13">Component of the origin recognition complex (ORC) that binds origins of replication. DNA-binding is ATP-dependent, however specific DNA sequences that define origins of replication have not been identified so far. ORC is required to assemble the pre-replication complex necessary to initiate DNA replication.</text>
</comment>
<dbReference type="InterPro" id="IPR003959">
    <property type="entry name" value="ATPase_AAA_core"/>
</dbReference>
<evidence type="ECO:0000256" key="12">
    <source>
        <dbReference type="ARBA" id="ARBA00046605"/>
    </source>
</evidence>
<name>A0A7K8Q4Q4_9PASS</name>
<dbReference type="GO" id="GO:0005524">
    <property type="term" value="F:ATP binding"/>
    <property type="evidence" value="ECO:0007669"/>
    <property type="project" value="UniProtKB-KW"/>
</dbReference>
<dbReference type="FunFam" id="2.30.30.490:FF:000010">
    <property type="entry name" value="Origin recognition complex subunit 1"/>
    <property type="match status" value="1"/>
</dbReference>
<feature type="compositionally biased region" description="Basic and acidic residues" evidence="14">
    <location>
        <begin position="213"/>
        <end position="223"/>
    </location>
</feature>
<dbReference type="Gene3D" id="2.30.30.490">
    <property type="match status" value="1"/>
</dbReference>
<evidence type="ECO:0000256" key="13">
    <source>
        <dbReference type="RuleBase" id="RU365058"/>
    </source>
</evidence>
<dbReference type="PANTHER" id="PTHR10763:SF23">
    <property type="entry name" value="ORIGIN RECOGNITION COMPLEX SUBUNIT 1"/>
    <property type="match status" value="1"/>
</dbReference>
<dbReference type="PROSITE" id="PS51038">
    <property type="entry name" value="BAH"/>
    <property type="match status" value="1"/>
</dbReference>
<dbReference type="EMBL" id="VWPS01000001">
    <property type="protein sequence ID" value="NXE86118.1"/>
    <property type="molecule type" value="Genomic_DNA"/>
</dbReference>
<dbReference type="GO" id="GO:0005664">
    <property type="term" value="C:nuclear origin of replication recognition complex"/>
    <property type="evidence" value="ECO:0007669"/>
    <property type="project" value="TreeGrafter"/>
</dbReference>
<evidence type="ECO:0000256" key="11">
    <source>
        <dbReference type="ARBA" id="ARBA00023242"/>
    </source>
</evidence>
<sequence length="859" mass="96336">MNTRQQSKLIYSWYGKSVSSDRKLRTFQYKGILITSESSKTETCIQLGDFILVEGVNADQPYVAQLLNLYEDGAQHKRAVVQWFCRLEEIPQNKRKLLKREISPQEVFFDQVLGYDTDIAAETIIKSTMVIPLHLGEELPIITLNKEQTFYVKQCWDGKCFKALSLDTFSKLKEANKERCVIPNSSKSYIPLDVLTPLKKETESVVRSATKPKNVESEIESKHSASKSSLGKERHSQRVANNDTKTPTARKKLELNSPTRSKGRLLGCEVLDLLDDDCDAVAPLEPSATKRKVKFTSHILGSASKIPCSSDKSKSGSETAEHCQGFSDTMRLSPYTKVKDFTEKGKNLPVTDDTISLVGYQKGSSQSPVLTPRSHRTCAQKTSALIAEQISMLEDQEDFLSSSDSSYSSSSEEEEDDVPCTPEKKTKSSRIFSTPKSSRKSPVHTPAKTLKKTPGTPKTPRNATPEIPRRSHAAQEPASVLEEARLRLHVSAVPESLPCREEEFQDIYNFVESKLIDGTGGCMYISGVPGTGKTATVHEVIRCLQQAAENDELPSFQFVEINGMKLTDPHQAYVQILEASKAFSLLTGQKVTAAHAAVLLAQLFSTPGPKRKTTVLIVDELDLLWTRKQNVMYNLFDWPTQKHSKLIILAIANTMDLPERIMMNRVASRLGLTRMSFQPYTYKQLQQIISSRLKDVKAFEEDAVQLVSRKVAALSGDARRCLDICRRATEICEFARQKRTPEIVRMAHITEAIDEMFSSPYVNAIRNASLQEQIFLKAILAEFRRAGVEEATVQQVYHQHVALCRIEGLQSPTISEIMAICSRLGACRLLLVEASNKYLHLRVRLNLSQDDVVYALREE</sequence>
<feature type="compositionally biased region" description="Low complexity" evidence="14">
    <location>
        <begin position="399"/>
        <end position="410"/>
    </location>
</feature>
<dbReference type="SMART" id="SM00439">
    <property type="entry name" value="BAH"/>
    <property type="match status" value="1"/>
</dbReference>
<feature type="non-terminal residue" evidence="16">
    <location>
        <position position="859"/>
    </location>
</feature>
<dbReference type="FunFam" id="1.10.8.60:FF:000062">
    <property type="entry name" value="Origin recognition complex subunit 1"/>
    <property type="match status" value="1"/>
</dbReference>
<dbReference type="CDD" id="cd00009">
    <property type="entry name" value="AAA"/>
    <property type="match status" value="1"/>
</dbReference>
<dbReference type="InterPro" id="IPR027417">
    <property type="entry name" value="P-loop_NTPase"/>
</dbReference>
<keyword evidence="11 13" id="KW-0539">Nucleus</keyword>
<dbReference type="Gene3D" id="3.40.50.300">
    <property type="entry name" value="P-loop containing nucleotide triphosphate hydrolases"/>
    <property type="match status" value="1"/>
</dbReference>
<comment type="similarity">
    <text evidence="2 13">Belongs to the ORC1 family.</text>
</comment>
<dbReference type="SUPFAM" id="SSF52540">
    <property type="entry name" value="P-loop containing nucleoside triphosphate hydrolases"/>
    <property type="match status" value="1"/>
</dbReference>
<dbReference type="Pfam" id="PF09079">
    <property type="entry name" value="WHD_Cdc6"/>
    <property type="match status" value="1"/>
</dbReference>
<evidence type="ECO:0000256" key="10">
    <source>
        <dbReference type="ARBA" id="ARBA00023125"/>
    </source>
</evidence>
<evidence type="ECO:0000256" key="9">
    <source>
        <dbReference type="ARBA" id="ARBA00022842"/>
    </source>
</evidence>
<keyword evidence="9" id="KW-0460">Magnesium</keyword>
<feature type="compositionally biased region" description="Polar residues" evidence="14">
    <location>
        <begin position="238"/>
        <end position="247"/>
    </location>
</feature>
<dbReference type="FunFam" id="3.40.50.300:FF:000199">
    <property type="entry name" value="Origin recognition complex subunit 1"/>
    <property type="match status" value="1"/>
</dbReference>
<proteinExistence type="inferred from homology"/>
<dbReference type="InterPro" id="IPR043151">
    <property type="entry name" value="BAH_sf"/>
</dbReference>
<dbReference type="PANTHER" id="PTHR10763">
    <property type="entry name" value="CELL DIVISION CONTROL PROTEIN 6-RELATED"/>
    <property type="match status" value="1"/>
</dbReference>
<keyword evidence="10 13" id="KW-0238">DNA-binding</keyword>
<dbReference type="InterPro" id="IPR036390">
    <property type="entry name" value="WH_DNA-bd_sf"/>
</dbReference>
<comment type="subcellular location">
    <subcellularLocation>
        <location evidence="1 13">Nucleus</location>
    </subcellularLocation>
</comment>
<dbReference type="InterPro" id="IPR050311">
    <property type="entry name" value="ORC1/CDC6"/>
</dbReference>
<evidence type="ECO:0000256" key="2">
    <source>
        <dbReference type="ARBA" id="ARBA00008398"/>
    </source>
</evidence>
<evidence type="ECO:0000256" key="3">
    <source>
        <dbReference type="ARBA" id="ARBA00019081"/>
    </source>
</evidence>
<dbReference type="Pfam" id="PF17872">
    <property type="entry name" value="AAA_lid_10"/>
    <property type="match status" value="1"/>
</dbReference>
<dbReference type="SMART" id="SM00382">
    <property type="entry name" value="AAA"/>
    <property type="match status" value="1"/>
</dbReference>
<organism evidence="16 17">
    <name type="scientific">Menura novaehollandiae</name>
    <name type="common">superb lyrebird</name>
    <dbReference type="NCBI Taxonomy" id="47692"/>
    <lineage>
        <taxon>Eukaryota</taxon>
        <taxon>Metazoa</taxon>
        <taxon>Chordata</taxon>
        <taxon>Craniata</taxon>
        <taxon>Vertebrata</taxon>
        <taxon>Euteleostomi</taxon>
        <taxon>Archelosauria</taxon>
        <taxon>Archosauria</taxon>
        <taxon>Dinosauria</taxon>
        <taxon>Saurischia</taxon>
        <taxon>Theropoda</taxon>
        <taxon>Coelurosauria</taxon>
        <taxon>Aves</taxon>
        <taxon>Neognathae</taxon>
        <taxon>Neoaves</taxon>
        <taxon>Telluraves</taxon>
        <taxon>Australaves</taxon>
        <taxon>Passeriformes</taxon>
        <taxon>Menuridae</taxon>
        <taxon>Menura</taxon>
    </lineage>
</organism>
<dbReference type="GO" id="GO:0016887">
    <property type="term" value="F:ATP hydrolysis activity"/>
    <property type="evidence" value="ECO:0007669"/>
    <property type="project" value="InterPro"/>
</dbReference>
<keyword evidence="17" id="KW-1185">Reference proteome</keyword>
<keyword evidence="4" id="KW-0597">Phosphoprotein</keyword>
<dbReference type="CDD" id="cd08768">
    <property type="entry name" value="Cdc6_C"/>
    <property type="match status" value="1"/>
</dbReference>
<evidence type="ECO:0000256" key="1">
    <source>
        <dbReference type="ARBA" id="ARBA00004123"/>
    </source>
</evidence>
<reference evidence="17" key="1">
    <citation type="submission" date="2019-09" db="EMBL/GenBank/DDBJ databases">
        <title>Bird 10,000 Genomes (B10K) Project - Family phase.</title>
        <authorList>
            <person name="Zhang G."/>
        </authorList>
    </citation>
    <scope>NUCLEOTIDE SEQUENCE [LARGE SCALE GENOMIC DNA]</scope>
</reference>
<evidence type="ECO:0000256" key="7">
    <source>
        <dbReference type="ARBA" id="ARBA00022741"/>
    </source>
</evidence>
<evidence type="ECO:0000256" key="4">
    <source>
        <dbReference type="ARBA" id="ARBA00022553"/>
    </source>
</evidence>
<feature type="compositionally biased region" description="Low complexity" evidence="14">
    <location>
        <begin position="445"/>
        <end position="460"/>
    </location>
</feature>
<keyword evidence="8 13" id="KW-0067">ATP-binding</keyword>
<keyword evidence="7 13" id="KW-0547">Nucleotide-binding</keyword>
<dbReference type="InterPro" id="IPR001025">
    <property type="entry name" value="BAH_dom"/>
</dbReference>
<evidence type="ECO:0000259" key="15">
    <source>
        <dbReference type="PROSITE" id="PS51038"/>
    </source>
</evidence>
<keyword evidence="5 13" id="KW-0235">DNA replication</keyword>
<feature type="non-terminal residue" evidence="16">
    <location>
        <position position="1"/>
    </location>
</feature>
<evidence type="ECO:0000256" key="5">
    <source>
        <dbReference type="ARBA" id="ARBA00022705"/>
    </source>
</evidence>
<dbReference type="Proteomes" id="UP000521578">
    <property type="component" value="Unassembled WGS sequence"/>
</dbReference>
<protein>
    <recommendedName>
        <fullName evidence="3 13">Origin recognition complex subunit 1</fullName>
    </recommendedName>
</protein>
<feature type="domain" description="BAH" evidence="15">
    <location>
        <begin position="43"/>
        <end position="167"/>
    </location>
</feature>
<feature type="region of interest" description="Disordered" evidence="14">
    <location>
        <begin position="397"/>
        <end position="478"/>
    </location>
</feature>
<dbReference type="Pfam" id="PF01426">
    <property type="entry name" value="BAH"/>
    <property type="match status" value="1"/>
</dbReference>
<accession>A0A7K8Q4Q4</accession>
<dbReference type="Pfam" id="PF00004">
    <property type="entry name" value="AAA"/>
    <property type="match status" value="1"/>
</dbReference>
<keyword evidence="6" id="KW-0479">Metal-binding</keyword>
<evidence type="ECO:0000256" key="8">
    <source>
        <dbReference type="ARBA" id="ARBA00022840"/>
    </source>
</evidence>
<dbReference type="InterPro" id="IPR003593">
    <property type="entry name" value="AAA+_ATPase"/>
</dbReference>
<dbReference type="SMART" id="SM01074">
    <property type="entry name" value="Cdc6_C"/>
    <property type="match status" value="1"/>
</dbReference>
<comment type="caution">
    <text evidence="16">The sequence shown here is derived from an EMBL/GenBank/DDBJ whole genome shotgun (WGS) entry which is preliminary data.</text>
</comment>
<dbReference type="SUPFAM" id="SSF46785">
    <property type="entry name" value="Winged helix' DNA-binding domain"/>
    <property type="match status" value="1"/>
</dbReference>
<comment type="subunit">
    <text evidence="12">Component of ORC, a complex composed of at least 6 subunits: ORC1, ORC2, ORC3, ORC4, ORC5 and ORC6. ORC is regulated in a cell-cycle dependent manner. It is sequentially assembled at the exit from anaphase of mitosis and disassembled as cells enter S phase. Interacts with CDC6 and KAT7/HBO1. Interacts with LRWD1 predominantly during the G1 phase and with less affinity during mitosis, when phosphorylated.</text>
</comment>
<dbReference type="GO" id="GO:0003682">
    <property type="term" value="F:chromatin binding"/>
    <property type="evidence" value="ECO:0007669"/>
    <property type="project" value="InterPro"/>
</dbReference>
<dbReference type="InterPro" id="IPR041083">
    <property type="entry name" value="AAA_lid_10"/>
</dbReference>
<comment type="subunit">
    <text evidence="13">ORC is composed of six subunits.</text>
</comment>
<dbReference type="GO" id="GO:0046872">
    <property type="term" value="F:metal ion binding"/>
    <property type="evidence" value="ECO:0007669"/>
    <property type="project" value="UniProtKB-KW"/>
</dbReference>
<evidence type="ECO:0000256" key="6">
    <source>
        <dbReference type="ARBA" id="ARBA00022723"/>
    </source>
</evidence>
<dbReference type="GO" id="GO:0033314">
    <property type="term" value="P:mitotic DNA replication checkpoint signaling"/>
    <property type="evidence" value="ECO:0007669"/>
    <property type="project" value="TreeGrafter"/>
</dbReference>
<dbReference type="AlphaFoldDB" id="A0A7K8Q4Q4"/>